<feature type="transmembrane region" description="Helical" evidence="2">
    <location>
        <begin position="173"/>
        <end position="193"/>
    </location>
</feature>
<name>A0A1B1TCK3_9ARCH</name>
<organism evidence="3">
    <name type="scientific">uncultured Poseidoniia archaeon</name>
    <dbReference type="NCBI Taxonomy" id="1697135"/>
    <lineage>
        <taxon>Archaea</taxon>
        <taxon>Methanobacteriati</taxon>
        <taxon>Thermoplasmatota</taxon>
        <taxon>Candidatus Poseidoniia</taxon>
        <taxon>environmental samples</taxon>
    </lineage>
</organism>
<dbReference type="AlphaFoldDB" id="A0A1B1TCK3"/>
<reference evidence="3" key="1">
    <citation type="submission" date="2014-11" db="EMBL/GenBank/DDBJ databases">
        <authorList>
            <person name="Zhu J."/>
            <person name="Qi W."/>
            <person name="Song R."/>
        </authorList>
    </citation>
    <scope>NUCLEOTIDE SEQUENCE</scope>
</reference>
<feature type="transmembrane region" description="Helical" evidence="2">
    <location>
        <begin position="65"/>
        <end position="83"/>
    </location>
</feature>
<feature type="transmembrane region" description="Helical" evidence="2">
    <location>
        <begin position="505"/>
        <end position="526"/>
    </location>
</feature>
<evidence type="ECO:0000256" key="1">
    <source>
        <dbReference type="SAM" id="MobiDB-lite"/>
    </source>
</evidence>
<keyword evidence="2" id="KW-0812">Transmembrane</keyword>
<feature type="transmembrane region" description="Helical" evidence="2">
    <location>
        <begin position="103"/>
        <end position="126"/>
    </location>
</feature>
<feature type="compositionally biased region" description="Acidic residues" evidence="1">
    <location>
        <begin position="1"/>
        <end position="20"/>
    </location>
</feature>
<keyword evidence="2" id="KW-1133">Transmembrane helix</keyword>
<keyword evidence="2" id="KW-0472">Membrane</keyword>
<feature type="compositionally biased region" description="Low complexity" evidence="1">
    <location>
        <begin position="21"/>
        <end position="33"/>
    </location>
</feature>
<protein>
    <submittedName>
        <fullName evidence="3">Uncharacterized protein</fullName>
    </submittedName>
</protein>
<proteinExistence type="predicted"/>
<accession>A0A1B1TCK3</accession>
<feature type="region of interest" description="Disordered" evidence="1">
    <location>
        <begin position="1"/>
        <end position="33"/>
    </location>
</feature>
<dbReference type="EMBL" id="KP211863">
    <property type="protein sequence ID" value="ANV80002.1"/>
    <property type="molecule type" value="Genomic_DNA"/>
</dbReference>
<evidence type="ECO:0000256" key="2">
    <source>
        <dbReference type="SAM" id="Phobius"/>
    </source>
</evidence>
<reference evidence="3" key="2">
    <citation type="journal article" date="2015" name="ISME J.">
        <title>A new class of marine Euryarchaeota group II from the Mediterranean deep chlorophyll maximum.</title>
        <authorList>
            <person name="Martin-Cuadrado A.B."/>
            <person name="Garcia-Heredia I."/>
            <person name="Molto A.G."/>
            <person name="Lopez-Ubeda R."/>
            <person name="Kimes N."/>
            <person name="Lopez-Garcia P."/>
            <person name="Moreira D."/>
            <person name="Rodriguez-Valera F."/>
        </authorList>
    </citation>
    <scope>NUCLEOTIDE SEQUENCE</scope>
</reference>
<evidence type="ECO:0000313" key="3">
    <source>
        <dbReference type="EMBL" id="ANV80002.1"/>
    </source>
</evidence>
<sequence length="527" mass="59761">MGDDDLEASSDEAVDSEESSSNESETNSLSESVGKMKKKTITSMKKWNDEKFLFALDRQLISSGIRLLLFLPAFAILGFFGAWSQATTSPEWWNDFVEPTLGYSFASMLVVLVFIILLGYILSMAVHRHRVNLSIMNFRDKVKQAEDLHLSVRSLHGYAPLEKLLNKSASKHFFALIYSMLAILSITAIYFYGIQTDTGRNFLLFSFSFTVLSLGQHISTRSSYFNMADRTGLLNSYIPPVHPSTLDMVLSDLVKSQLDPLLKTDYDAFVKDVEKHVKRGIEPRFAREKMMMTLYKHSKGLDLSSVFDEFSEILTKNGVEFIKTHPVFTIEEWLKIIEHIEIRTPAFFRMIGRIEEDLSAGRKTLRDGIVFEVDMENIVHKKANLFTFMHNLSNESRTLVLRVQSPDFRPHDLAMTYRLEPGEEKWWPDEAVPIAQKGNDDILAVMSGLLRDGTVAWQTMLPERYGEATVSVRLEEVSGELLIGSQMNVRIRSEFKERIRSSSSLILSLVGGIGILAASAIAIFNFV</sequence>